<feature type="region of interest" description="Disordered" evidence="1">
    <location>
        <begin position="62"/>
        <end position="85"/>
    </location>
</feature>
<reference evidence="4" key="1">
    <citation type="submission" date="2017-02" db="UniProtKB">
        <authorList>
            <consortium name="WormBaseParasite"/>
        </authorList>
    </citation>
    <scope>IDENTIFICATION</scope>
</reference>
<name>A0A0R3WVT0_HYDTA</name>
<dbReference type="Proteomes" id="UP000274429">
    <property type="component" value="Unassembled WGS sequence"/>
</dbReference>
<dbReference type="WBParaSite" id="TTAC_0000487001-mRNA-1">
    <property type="protein sequence ID" value="TTAC_0000487001-mRNA-1"/>
    <property type="gene ID" value="TTAC_0000487001"/>
</dbReference>
<proteinExistence type="predicted"/>
<dbReference type="AlphaFoldDB" id="A0A0R3WVT0"/>
<evidence type="ECO:0000313" key="3">
    <source>
        <dbReference type="Proteomes" id="UP000274429"/>
    </source>
</evidence>
<keyword evidence="3" id="KW-1185">Reference proteome</keyword>
<evidence type="ECO:0000256" key="1">
    <source>
        <dbReference type="SAM" id="MobiDB-lite"/>
    </source>
</evidence>
<accession>A0A0R3WVT0</accession>
<sequence>MLQEKACASASPVCGGMKYLYCVPTSAGAKFHQLLQLTGPDGAHPDTCMIVVKDDPCSNSRIPQVDKGEGNRTLQHNTPLHTTPHTARSPLLTSCRLYFSAKSPLRPNPPLARPREQNRMESGLLPCDGNSSPETCSQLYLSEQKCGGLCLTPSAPASVVGFAMCHMCHKSVYFK</sequence>
<protein>
    <submittedName>
        <fullName evidence="4">Ephrin RBD domain-containing protein</fullName>
    </submittedName>
</protein>
<reference evidence="2 3" key="2">
    <citation type="submission" date="2018-11" db="EMBL/GenBank/DDBJ databases">
        <authorList>
            <consortium name="Pathogen Informatics"/>
        </authorList>
    </citation>
    <scope>NUCLEOTIDE SEQUENCE [LARGE SCALE GENOMIC DNA]</scope>
</reference>
<evidence type="ECO:0000313" key="2">
    <source>
        <dbReference type="EMBL" id="VDM25767.1"/>
    </source>
</evidence>
<organism evidence="4">
    <name type="scientific">Hydatigena taeniaeformis</name>
    <name type="common">Feline tapeworm</name>
    <name type="synonym">Taenia taeniaeformis</name>
    <dbReference type="NCBI Taxonomy" id="6205"/>
    <lineage>
        <taxon>Eukaryota</taxon>
        <taxon>Metazoa</taxon>
        <taxon>Spiralia</taxon>
        <taxon>Lophotrochozoa</taxon>
        <taxon>Platyhelminthes</taxon>
        <taxon>Cestoda</taxon>
        <taxon>Eucestoda</taxon>
        <taxon>Cyclophyllidea</taxon>
        <taxon>Taeniidae</taxon>
        <taxon>Hydatigera</taxon>
    </lineage>
</organism>
<dbReference type="EMBL" id="UYWX01005495">
    <property type="protein sequence ID" value="VDM25767.1"/>
    <property type="molecule type" value="Genomic_DNA"/>
</dbReference>
<gene>
    <name evidence="2" type="ORF">TTAC_LOCUS4854</name>
</gene>
<evidence type="ECO:0000313" key="4">
    <source>
        <dbReference type="WBParaSite" id="TTAC_0000487001-mRNA-1"/>
    </source>
</evidence>
<feature type="compositionally biased region" description="Polar residues" evidence="1">
    <location>
        <begin position="72"/>
        <end position="85"/>
    </location>
</feature>